<evidence type="ECO:0000313" key="2">
    <source>
        <dbReference type="EnsemblPlants" id="EMT23378"/>
    </source>
</evidence>
<sequence length="139" mass="14556">MSAVRPASRSGGQQTLTPSSPPSSPRPLPPPPLSHHALPCRSAPLPPRRAPSHALTPASLGLFLSHPGCHRLPPTSARLLSRLLSRPCSSPAQAAGFLRAGHLSVQRPLGRARPRPRPPGTTQLLASTRNAAVRPDVAC</sequence>
<accession>M8BNI2</accession>
<feature type="compositionally biased region" description="Pro residues" evidence="1">
    <location>
        <begin position="19"/>
        <end position="33"/>
    </location>
</feature>
<organism evidence="2">
    <name type="scientific">Aegilops tauschii</name>
    <name type="common">Tausch's goatgrass</name>
    <name type="synonym">Aegilops squarrosa</name>
    <dbReference type="NCBI Taxonomy" id="37682"/>
    <lineage>
        <taxon>Eukaryota</taxon>
        <taxon>Viridiplantae</taxon>
        <taxon>Streptophyta</taxon>
        <taxon>Embryophyta</taxon>
        <taxon>Tracheophyta</taxon>
        <taxon>Spermatophyta</taxon>
        <taxon>Magnoliopsida</taxon>
        <taxon>Liliopsida</taxon>
        <taxon>Poales</taxon>
        <taxon>Poaceae</taxon>
        <taxon>BOP clade</taxon>
        <taxon>Pooideae</taxon>
        <taxon>Triticodae</taxon>
        <taxon>Triticeae</taxon>
        <taxon>Triticinae</taxon>
        <taxon>Aegilops</taxon>
    </lineage>
</organism>
<evidence type="ECO:0000256" key="1">
    <source>
        <dbReference type="SAM" id="MobiDB-lite"/>
    </source>
</evidence>
<feature type="region of interest" description="Disordered" evidence="1">
    <location>
        <begin position="1"/>
        <end position="54"/>
    </location>
</feature>
<dbReference type="EnsemblPlants" id="EMT23378">
    <property type="protein sequence ID" value="EMT23378"/>
    <property type="gene ID" value="F775_42349"/>
</dbReference>
<reference evidence="2" key="1">
    <citation type="submission" date="2015-06" db="UniProtKB">
        <authorList>
            <consortium name="EnsemblPlants"/>
        </authorList>
    </citation>
    <scope>IDENTIFICATION</scope>
</reference>
<protein>
    <submittedName>
        <fullName evidence="2">Uncharacterized protein</fullName>
    </submittedName>
</protein>
<name>M8BNI2_AEGTA</name>
<proteinExistence type="predicted"/>
<dbReference type="AlphaFoldDB" id="M8BNI2"/>